<dbReference type="InterPro" id="IPR020602">
    <property type="entry name" value="GTP_CycHdrlase_I_dom"/>
</dbReference>
<accession>A0A9D1G3W0</accession>
<evidence type="ECO:0000256" key="2">
    <source>
        <dbReference type="ARBA" id="ARBA00005080"/>
    </source>
</evidence>
<dbReference type="Proteomes" id="UP000886876">
    <property type="component" value="Unassembled WGS sequence"/>
</dbReference>
<dbReference type="Gene3D" id="3.30.1130.10">
    <property type="match status" value="1"/>
</dbReference>
<dbReference type="AlphaFoldDB" id="A0A9D1G3W0"/>
<dbReference type="GO" id="GO:0005525">
    <property type="term" value="F:GTP binding"/>
    <property type="evidence" value="ECO:0007669"/>
    <property type="project" value="UniProtKB-KW"/>
</dbReference>
<dbReference type="GO" id="GO:0006729">
    <property type="term" value="P:tetrahydrobiopterin biosynthetic process"/>
    <property type="evidence" value="ECO:0007669"/>
    <property type="project" value="TreeGrafter"/>
</dbReference>
<feature type="domain" description="GTP cyclohydrolase I" evidence="6">
    <location>
        <begin position="43"/>
        <end position="217"/>
    </location>
</feature>
<evidence type="ECO:0000256" key="5">
    <source>
        <dbReference type="HAMAP-Rule" id="MF_00223"/>
    </source>
</evidence>
<dbReference type="Pfam" id="PF01227">
    <property type="entry name" value="GTP_cyclohydroI"/>
    <property type="match status" value="1"/>
</dbReference>
<dbReference type="PROSITE" id="PS00860">
    <property type="entry name" value="GTP_CYCLOHYDROL_1_2"/>
    <property type="match status" value="1"/>
</dbReference>
<keyword evidence="4 5" id="KW-0378">Hydrolase</keyword>
<dbReference type="EMBL" id="DVJS01000042">
    <property type="protein sequence ID" value="HIS96711.1"/>
    <property type="molecule type" value="Genomic_DNA"/>
</dbReference>
<comment type="catalytic activity">
    <reaction evidence="1 5">
        <text>GTP + H2O = 7,8-dihydroneopterin 3'-triphosphate + formate + H(+)</text>
        <dbReference type="Rhea" id="RHEA:17473"/>
        <dbReference type="ChEBI" id="CHEBI:15377"/>
        <dbReference type="ChEBI" id="CHEBI:15378"/>
        <dbReference type="ChEBI" id="CHEBI:15740"/>
        <dbReference type="ChEBI" id="CHEBI:37565"/>
        <dbReference type="ChEBI" id="CHEBI:58462"/>
        <dbReference type="EC" id="3.5.4.16"/>
    </reaction>
</comment>
<feature type="binding site" evidence="5">
    <location>
        <position position="111"/>
    </location>
    <ligand>
        <name>Zn(2+)</name>
        <dbReference type="ChEBI" id="CHEBI:29105"/>
    </ligand>
</feature>
<evidence type="ECO:0000313" key="8">
    <source>
        <dbReference type="Proteomes" id="UP000886876"/>
    </source>
</evidence>
<dbReference type="FunFam" id="3.30.1130.10:FF:000001">
    <property type="entry name" value="GTP cyclohydrolase 1"/>
    <property type="match status" value="1"/>
</dbReference>
<comment type="pathway">
    <text evidence="2 5">Cofactor biosynthesis; 7,8-dihydroneopterin triphosphate biosynthesis; 7,8-dihydroneopterin triphosphate from GTP: step 1/1.</text>
</comment>
<keyword evidence="5" id="KW-0479">Metal-binding</keyword>
<dbReference type="EC" id="3.5.4.16" evidence="5"/>
<dbReference type="InterPro" id="IPR043133">
    <property type="entry name" value="GTP-CH-I_C/QueF"/>
</dbReference>
<comment type="caution">
    <text evidence="7">The sequence shown here is derived from an EMBL/GenBank/DDBJ whole genome shotgun (WGS) entry which is preliminary data.</text>
</comment>
<dbReference type="Gene3D" id="1.10.286.10">
    <property type="match status" value="1"/>
</dbReference>
<proteinExistence type="inferred from homology"/>
<dbReference type="InterPro" id="IPR001474">
    <property type="entry name" value="GTP_CycHdrlase_I"/>
</dbReference>
<dbReference type="NCBIfam" id="TIGR00063">
    <property type="entry name" value="folE"/>
    <property type="match status" value="1"/>
</dbReference>
<keyword evidence="3 5" id="KW-0554">One-carbon metabolism</keyword>
<dbReference type="NCBIfam" id="NF006826">
    <property type="entry name" value="PRK09347.1-3"/>
    <property type="match status" value="1"/>
</dbReference>
<dbReference type="NCBIfam" id="NF006825">
    <property type="entry name" value="PRK09347.1-2"/>
    <property type="match status" value="1"/>
</dbReference>
<feature type="binding site" evidence="5">
    <location>
        <position position="182"/>
    </location>
    <ligand>
        <name>Zn(2+)</name>
        <dbReference type="ChEBI" id="CHEBI:29105"/>
    </ligand>
</feature>
<name>A0A9D1G3W0_9FIRM</name>
<sequence>MWRPWWTRYGRCILIQRLLYTTTTTAKCSDKETGRTMDAEKIRRGVRLLLEGIGEDPDREGLAGTPDRIARMYEELAAGYTQDASEHLAVRFGAEHGGIVLEKDIFFYSMCEHHLLPFYGKAAVAYVPDGEVVGLSKIARTVEVYARRLQLQERMTEQIADAFMEGLAPRGVMVLVEAEHMCMTMRGIKKPGSKTVTTAARGVFETEPALRESFWRMLGR</sequence>
<keyword evidence="5" id="KW-0547">Nucleotide-binding</keyword>
<dbReference type="PROSITE" id="PS00859">
    <property type="entry name" value="GTP_CYCLOHYDROL_1_1"/>
    <property type="match status" value="1"/>
</dbReference>
<reference evidence="7" key="1">
    <citation type="submission" date="2020-10" db="EMBL/GenBank/DDBJ databases">
        <authorList>
            <person name="Gilroy R."/>
        </authorList>
    </citation>
    <scope>NUCLEOTIDE SEQUENCE</scope>
    <source>
        <strain evidence="7">ChiHecec3B27-6122</strain>
    </source>
</reference>
<evidence type="ECO:0000256" key="1">
    <source>
        <dbReference type="ARBA" id="ARBA00001052"/>
    </source>
</evidence>
<dbReference type="GO" id="GO:0003934">
    <property type="term" value="F:GTP cyclohydrolase I activity"/>
    <property type="evidence" value="ECO:0007669"/>
    <property type="project" value="UniProtKB-UniRule"/>
</dbReference>
<protein>
    <recommendedName>
        <fullName evidence="5">GTP cyclohydrolase 1</fullName>
        <ecNumber evidence="5">3.5.4.16</ecNumber>
    </recommendedName>
    <alternativeName>
        <fullName evidence="5">GTP cyclohydrolase I</fullName>
        <shortName evidence="5">GTP-CH-I</shortName>
    </alternativeName>
</protein>
<keyword evidence="5" id="KW-0862">Zinc</keyword>
<keyword evidence="5" id="KW-0342">GTP-binding</keyword>
<dbReference type="GO" id="GO:0006730">
    <property type="term" value="P:one-carbon metabolic process"/>
    <property type="evidence" value="ECO:0007669"/>
    <property type="project" value="UniProtKB-UniRule"/>
</dbReference>
<reference evidence="7" key="2">
    <citation type="journal article" date="2021" name="PeerJ">
        <title>Extensive microbial diversity within the chicken gut microbiome revealed by metagenomics and culture.</title>
        <authorList>
            <person name="Gilroy R."/>
            <person name="Ravi A."/>
            <person name="Getino M."/>
            <person name="Pursley I."/>
            <person name="Horton D.L."/>
            <person name="Alikhan N.F."/>
            <person name="Baker D."/>
            <person name="Gharbi K."/>
            <person name="Hall N."/>
            <person name="Watson M."/>
            <person name="Adriaenssens E.M."/>
            <person name="Foster-Nyarko E."/>
            <person name="Jarju S."/>
            <person name="Secka A."/>
            <person name="Antonio M."/>
            <person name="Oren A."/>
            <person name="Chaudhuri R.R."/>
            <person name="La Ragione R."/>
            <person name="Hildebrand F."/>
            <person name="Pallen M.J."/>
        </authorList>
    </citation>
    <scope>NUCLEOTIDE SEQUENCE</scope>
    <source>
        <strain evidence="7">ChiHecec3B27-6122</strain>
    </source>
</reference>
<dbReference type="PANTHER" id="PTHR11109:SF7">
    <property type="entry name" value="GTP CYCLOHYDROLASE 1"/>
    <property type="match status" value="1"/>
</dbReference>
<evidence type="ECO:0000256" key="4">
    <source>
        <dbReference type="ARBA" id="ARBA00022801"/>
    </source>
</evidence>
<dbReference type="GO" id="GO:0046654">
    <property type="term" value="P:tetrahydrofolate biosynthetic process"/>
    <property type="evidence" value="ECO:0007669"/>
    <property type="project" value="UniProtKB-UniRule"/>
</dbReference>
<dbReference type="InterPro" id="IPR018234">
    <property type="entry name" value="GTP_CycHdrlase_I_CS"/>
</dbReference>
<dbReference type="SUPFAM" id="SSF55620">
    <property type="entry name" value="Tetrahydrobiopterin biosynthesis enzymes-like"/>
    <property type="match status" value="1"/>
</dbReference>
<dbReference type="PANTHER" id="PTHR11109">
    <property type="entry name" value="GTP CYCLOHYDROLASE I"/>
    <property type="match status" value="1"/>
</dbReference>
<organism evidence="7 8">
    <name type="scientific">Candidatus Scatomorpha pullistercoris</name>
    <dbReference type="NCBI Taxonomy" id="2840929"/>
    <lineage>
        <taxon>Bacteria</taxon>
        <taxon>Bacillati</taxon>
        <taxon>Bacillota</taxon>
        <taxon>Clostridia</taxon>
        <taxon>Eubacteriales</taxon>
        <taxon>Candidatus Scatomorpha</taxon>
    </lineage>
</organism>
<comment type="subunit">
    <text evidence="5">Homopolymer.</text>
</comment>
<gene>
    <name evidence="5 7" type="primary">folE</name>
    <name evidence="7" type="ORF">IAD42_01915</name>
</gene>
<dbReference type="InterPro" id="IPR043134">
    <property type="entry name" value="GTP-CH-I_N"/>
</dbReference>
<evidence type="ECO:0000259" key="6">
    <source>
        <dbReference type="Pfam" id="PF01227"/>
    </source>
</evidence>
<dbReference type="FunFam" id="1.10.286.10:FF:000001">
    <property type="entry name" value="GTP cyclohydrolase 1"/>
    <property type="match status" value="1"/>
</dbReference>
<evidence type="ECO:0000313" key="7">
    <source>
        <dbReference type="EMBL" id="HIS96711.1"/>
    </source>
</evidence>
<dbReference type="GO" id="GO:0008270">
    <property type="term" value="F:zinc ion binding"/>
    <property type="evidence" value="ECO:0007669"/>
    <property type="project" value="UniProtKB-UniRule"/>
</dbReference>
<dbReference type="HAMAP" id="MF_00223">
    <property type="entry name" value="FolE"/>
    <property type="match status" value="1"/>
</dbReference>
<comment type="similarity">
    <text evidence="5">Belongs to the GTP cyclohydrolase I family.</text>
</comment>
<dbReference type="GO" id="GO:0005737">
    <property type="term" value="C:cytoplasm"/>
    <property type="evidence" value="ECO:0007669"/>
    <property type="project" value="TreeGrafter"/>
</dbReference>
<feature type="binding site" evidence="5">
    <location>
        <position position="114"/>
    </location>
    <ligand>
        <name>Zn(2+)</name>
        <dbReference type="ChEBI" id="CHEBI:29105"/>
    </ligand>
</feature>
<evidence type="ECO:0000256" key="3">
    <source>
        <dbReference type="ARBA" id="ARBA00022563"/>
    </source>
</evidence>